<dbReference type="Gene3D" id="3.40.20.10">
    <property type="entry name" value="Severin"/>
    <property type="match status" value="1"/>
</dbReference>
<dbReference type="eggNOG" id="KOG1716">
    <property type="taxonomic scope" value="Eukaryota"/>
</dbReference>
<dbReference type="CDD" id="cd14498">
    <property type="entry name" value="DSP"/>
    <property type="match status" value="1"/>
</dbReference>
<evidence type="ECO:0000256" key="1">
    <source>
        <dbReference type="SAM" id="MobiDB-lite"/>
    </source>
</evidence>
<dbReference type="SUPFAM" id="SSF55753">
    <property type="entry name" value="Actin depolymerizing proteins"/>
    <property type="match status" value="1"/>
</dbReference>
<keyword evidence="5" id="KW-1185">Reference proteome</keyword>
<dbReference type="PANTHER" id="PTHR46381">
    <property type="entry name" value="MKPA PROTEIN"/>
    <property type="match status" value="1"/>
</dbReference>
<dbReference type="Pfam" id="PF00782">
    <property type="entry name" value="DSPc"/>
    <property type="match status" value="1"/>
</dbReference>
<dbReference type="InterPro" id="IPR000340">
    <property type="entry name" value="Dual-sp_phosphatase_cat-dom"/>
</dbReference>
<dbReference type="EMBL" id="KL662138">
    <property type="protein sequence ID" value="KFM26985.1"/>
    <property type="molecule type" value="Genomic_DNA"/>
</dbReference>
<evidence type="ECO:0000313" key="4">
    <source>
        <dbReference type="EMBL" id="KFM26985.1"/>
    </source>
</evidence>
<evidence type="ECO:0000259" key="3">
    <source>
        <dbReference type="PROSITE" id="PS50056"/>
    </source>
</evidence>
<feature type="region of interest" description="Disordered" evidence="1">
    <location>
        <begin position="1"/>
        <end position="21"/>
    </location>
</feature>
<feature type="domain" description="Tyrosine specific protein phosphatases" evidence="3">
    <location>
        <begin position="367"/>
        <end position="425"/>
    </location>
</feature>
<organism evidence="4 5">
    <name type="scientific">Auxenochlorella protothecoides</name>
    <name type="common">Green microalga</name>
    <name type="synonym">Chlorella protothecoides</name>
    <dbReference type="NCBI Taxonomy" id="3075"/>
    <lineage>
        <taxon>Eukaryota</taxon>
        <taxon>Viridiplantae</taxon>
        <taxon>Chlorophyta</taxon>
        <taxon>core chlorophytes</taxon>
        <taxon>Trebouxiophyceae</taxon>
        <taxon>Chlorellales</taxon>
        <taxon>Chlorellaceae</taxon>
        <taxon>Auxenochlorella</taxon>
    </lineage>
</organism>
<feature type="domain" description="Tyrosine-protein phosphatase" evidence="2">
    <location>
        <begin position="301"/>
        <end position="447"/>
    </location>
</feature>
<protein>
    <submittedName>
        <fullName evidence="4">Putative serine/threonine-protein kinase</fullName>
    </submittedName>
</protein>
<dbReference type="PROSITE" id="PS50054">
    <property type="entry name" value="TYR_PHOSPHATASE_DUAL"/>
    <property type="match status" value="1"/>
</dbReference>
<dbReference type="GeneID" id="23613462"/>
<gene>
    <name evidence="4" type="ORF">F751_2071</name>
</gene>
<name>A0A087SMN1_AUXPR</name>
<dbReference type="SUPFAM" id="SSF52799">
    <property type="entry name" value="(Phosphotyrosine protein) phosphatases II"/>
    <property type="match status" value="1"/>
</dbReference>
<dbReference type="SMART" id="SM00195">
    <property type="entry name" value="DSPc"/>
    <property type="match status" value="1"/>
</dbReference>
<dbReference type="Gene3D" id="3.90.190.10">
    <property type="entry name" value="Protein tyrosine phosphatase superfamily"/>
    <property type="match status" value="1"/>
</dbReference>
<dbReference type="Proteomes" id="UP000028924">
    <property type="component" value="Unassembled WGS sequence"/>
</dbReference>
<dbReference type="InterPro" id="IPR029006">
    <property type="entry name" value="ADF-H/Gelsolin-like_dom_sf"/>
</dbReference>
<keyword evidence="4" id="KW-0418">Kinase</keyword>
<dbReference type="InterPro" id="IPR000387">
    <property type="entry name" value="Tyr_Pase_dom"/>
</dbReference>
<accession>A0A087SMN1</accession>
<dbReference type="STRING" id="3075.A0A087SMN1"/>
<keyword evidence="4" id="KW-0808">Transferase</keyword>
<dbReference type="RefSeq" id="XP_011399941.1">
    <property type="nucleotide sequence ID" value="XM_011401639.1"/>
</dbReference>
<dbReference type="InterPro" id="IPR007123">
    <property type="entry name" value="Gelsolin-like_dom"/>
</dbReference>
<dbReference type="GO" id="GO:0016791">
    <property type="term" value="F:phosphatase activity"/>
    <property type="evidence" value="ECO:0007669"/>
    <property type="project" value="UniProtKB-ARBA"/>
</dbReference>
<dbReference type="Pfam" id="PF00626">
    <property type="entry name" value="Gelsolin"/>
    <property type="match status" value="1"/>
</dbReference>
<dbReference type="KEGG" id="apro:F751_2071"/>
<evidence type="ECO:0000313" key="5">
    <source>
        <dbReference type="Proteomes" id="UP000028924"/>
    </source>
</evidence>
<evidence type="ECO:0000259" key="2">
    <source>
        <dbReference type="PROSITE" id="PS50054"/>
    </source>
</evidence>
<dbReference type="InterPro" id="IPR020422">
    <property type="entry name" value="TYR_PHOSPHATASE_DUAL_dom"/>
</dbReference>
<dbReference type="PANTHER" id="PTHR46381:SF2">
    <property type="entry name" value="MAP KINASE PHOSPHATASE"/>
    <property type="match status" value="1"/>
</dbReference>
<reference evidence="4 5" key="1">
    <citation type="journal article" date="2014" name="BMC Genomics">
        <title>Oil accumulation mechanisms of the oleaginous microalga Chlorella protothecoides revealed through its genome, transcriptomes, and proteomes.</title>
        <authorList>
            <person name="Gao C."/>
            <person name="Wang Y."/>
            <person name="Shen Y."/>
            <person name="Yan D."/>
            <person name="He X."/>
            <person name="Dai J."/>
            <person name="Wu Q."/>
        </authorList>
    </citation>
    <scope>NUCLEOTIDE SEQUENCE [LARGE SCALE GENOMIC DNA]</scope>
    <source>
        <strain evidence="4 5">0710</strain>
    </source>
</reference>
<proteinExistence type="predicted"/>
<dbReference type="GO" id="GO:0016301">
    <property type="term" value="F:kinase activity"/>
    <property type="evidence" value="ECO:0007669"/>
    <property type="project" value="UniProtKB-KW"/>
</dbReference>
<dbReference type="InterPro" id="IPR029021">
    <property type="entry name" value="Prot-tyrosine_phosphatase-like"/>
</dbReference>
<dbReference type="OrthoDB" id="165342at2759"/>
<dbReference type="PROSITE" id="PS50056">
    <property type="entry name" value="TYR_PHOSPHATASE_2"/>
    <property type="match status" value="1"/>
</dbReference>
<dbReference type="AlphaFoldDB" id="A0A087SMN1"/>
<sequence>MTRKNVHGGAPLGAPQGRGIADEYYRRDRPPEDAKVHMYVGIDPGRTKMYTAVDEHANVTSCSSKEFHAMSGSKRREGLIAKWHAKAPDYVKELHQCPTYKTASTAVLLSRVVKIVPDLREGLAWHRDGKPFRKLRHQAYVGRQRAITRLAEQFRAPPGMTTVVGYVRVRRGEEKLVDVWDTKRCGNKACKVNVVNRDVNVAANILMLTKCFFAGEEKLVDVCDTKRCANKACKVNVVNRDVNGAANILMLTKCFFENALRPTAFGRPGLRVLDLGTLPRVESPPTELRARKDKLAYFERQCSPVGHGLFVGAECVARNRESLREAGITHVINCVGFLYPAYFSPELEYRTLYLQDTPAEDITCILYDVFDFIQAAVGHGADPAGRVLLHCSQGVSRSVSLTIAYLMWREGRPYEEVFASVKAARGIANPNIGFVCQLLQWQKRRTTGPGAERLYRLAPQSPAAPQYLVPRSAKILGSAGLDPRGSFVLHTSTALFLWLGKACPEGFAAAATTFAAQLERYEAAPAPALLQRDGKESEEFWTALKAMLSSSTGEDGPEASGSWRAAAVCEIPAYDKDYEVGGCGAFCSVTDRSE</sequence>